<organism evidence="2 3">
    <name type="scientific">Lasiosphaeria ovina</name>
    <dbReference type="NCBI Taxonomy" id="92902"/>
    <lineage>
        <taxon>Eukaryota</taxon>
        <taxon>Fungi</taxon>
        <taxon>Dikarya</taxon>
        <taxon>Ascomycota</taxon>
        <taxon>Pezizomycotina</taxon>
        <taxon>Sordariomycetes</taxon>
        <taxon>Sordariomycetidae</taxon>
        <taxon>Sordariales</taxon>
        <taxon>Lasiosphaeriaceae</taxon>
        <taxon>Lasiosphaeria</taxon>
    </lineage>
</organism>
<reference evidence="2" key="2">
    <citation type="submission" date="2023-06" db="EMBL/GenBank/DDBJ databases">
        <authorList>
            <consortium name="Lawrence Berkeley National Laboratory"/>
            <person name="Haridas S."/>
            <person name="Hensen N."/>
            <person name="Bonometti L."/>
            <person name="Westerberg I."/>
            <person name="Brannstrom I.O."/>
            <person name="Guillou S."/>
            <person name="Cros-Aarteil S."/>
            <person name="Calhoun S."/>
            <person name="Kuo A."/>
            <person name="Mondo S."/>
            <person name="Pangilinan J."/>
            <person name="Riley R."/>
            <person name="Labutti K."/>
            <person name="Andreopoulos B."/>
            <person name="Lipzen A."/>
            <person name="Chen C."/>
            <person name="Yanf M."/>
            <person name="Daum C."/>
            <person name="Ng V."/>
            <person name="Clum A."/>
            <person name="Steindorff A."/>
            <person name="Ohm R."/>
            <person name="Martin F."/>
            <person name="Silar P."/>
            <person name="Natvig D."/>
            <person name="Lalanne C."/>
            <person name="Gautier V."/>
            <person name="Ament-Velasquez S.L."/>
            <person name="Kruys A."/>
            <person name="Hutchinson M.I."/>
            <person name="Powell A.J."/>
            <person name="Barry K."/>
            <person name="Miller A.N."/>
            <person name="Grigoriev I.V."/>
            <person name="Debuchy R."/>
            <person name="Gladieux P."/>
            <person name="Thoren M.H."/>
            <person name="Johannesson H."/>
        </authorList>
    </citation>
    <scope>NUCLEOTIDE SEQUENCE</scope>
    <source>
        <strain evidence="2">CBS 958.72</strain>
    </source>
</reference>
<keyword evidence="3" id="KW-1185">Reference proteome</keyword>
<dbReference type="AlphaFoldDB" id="A0AAE0NF27"/>
<evidence type="ECO:0000256" key="1">
    <source>
        <dbReference type="SAM" id="MobiDB-lite"/>
    </source>
</evidence>
<reference evidence="2" key="1">
    <citation type="journal article" date="2023" name="Mol. Phylogenet. Evol.">
        <title>Genome-scale phylogeny and comparative genomics of the fungal order Sordariales.</title>
        <authorList>
            <person name="Hensen N."/>
            <person name="Bonometti L."/>
            <person name="Westerberg I."/>
            <person name="Brannstrom I.O."/>
            <person name="Guillou S."/>
            <person name="Cros-Aarteil S."/>
            <person name="Calhoun S."/>
            <person name="Haridas S."/>
            <person name="Kuo A."/>
            <person name="Mondo S."/>
            <person name="Pangilinan J."/>
            <person name="Riley R."/>
            <person name="LaButti K."/>
            <person name="Andreopoulos B."/>
            <person name="Lipzen A."/>
            <person name="Chen C."/>
            <person name="Yan M."/>
            <person name="Daum C."/>
            <person name="Ng V."/>
            <person name="Clum A."/>
            <person name="Steindorff A."/>
            <person name="Ohm R.A."/>
            <person name="Martin F."/>
            <person name="Silar P."/>
            <person name="Natvig D.O."/>
            <person name="Lalanne C."/>
            <person name="Gautier V."/>
            <person name="Ament-Velasquez S.L."/>
            <person name="Kruys A."/>
            <person name="Hutchinson M.I."/>
            <person name="Powell A.J."/>
            <person name="Barry K."/>
            <person name="Miller A.N."/>
            <person name="Grigoriev I.V."/>
            <person name="Debuchy R."/>
            <person name="Gladieux P."/>
            <person name="Hiltunen Thoren M."/>
            <person name="Johannesson H."/>
        </authorList>
    </citation>
    <scope>NUCLEOTIDE SEQUENCE</scope>
    <source>
        <strain evidence="2">CBS 958.72</strain>
    </source>
</reference>
<dbReference type="Proteomes" id="UP001287356">
    <property type="component" value="Unassembled WGS sequence"/>
</dbReference>
<accession>A0AAE0NF27</accession>
<dbReference type="EMBL" id="JAULSN010000002">
    <property type="protein sequence ID" value="KAK3380310.1"/>
    <property type="molecule type" value="Genomic_DNA"/>
</dbReference>
<feature type="region of interest" description="Disordered" evidence="1">
    <location>
        <begin position="52"/>
        <end position="71"/>
    </location>
</feature>
<name>A0AAE0NF27_9PEZI</name>
<sequence length="71" mass="7663">MQREAATAHRQPPLNARVGWLLASQPLTIAAGCVLGNAWPCHRPASSRCIGYGPPYSPKNEDDITPVPEVQ</sequence>
<proteinExistence type="predicted"/>
<evidence type="ECO:0000313" key="3">
    <source>
        <dbReference type="Proteomes" id="UP001287356"/>
    </source>
</evidence>
<gene>
    <name evidence="2" type="ORF">B0T24DRAFT_189632</name>
</gene>
<evidence type="ECO:0000313" key="2">
    <source>
        <dbReference type="EMBL" id="KAK3380310.1"/>
    </source>
</evidence>
<comment type="caution">
    <text evidence="2">The sequence shown here is derived from an EMBL/GenBank/DDBJ whole genome shotgun (WGS) entry which is preliminary data.</text>
</comment>
<dbReference type="PROSITE" id="PS51257">
    <property type="entry name" value="PROKAR_LIPOPROTEIN"/>
    <property type="match status" value="1"/>
</dbReference>
<protein>
    <submittedName>
        <fullName evidence="2">Uncharacterized protein</fullName>
    </submittedName>
</protein>